<dbReference type="EMBL" id="FQTW01000005">
    <property type="protein sequence ID" value="SHE75700.1"/>
    <property type="molecule type" value="Genomic_DNA"/>
</dbReference>
<keyword evidence="2" id="KW-1185">Reference proteome</keyword>
<dbReference type="OrthoDB" id="1442602at2"/>
<protein>
    <submittedName>
        <fullName evidence="1">Uncharacterized protein</fullName>
    </submittedName>
</protein>
<name>A0A1M4W3I2_9FLAO</name>
<evidence type="ECO:0000313" key="1">
    <source>
        <dbReference type="EMBL" id="SHE75700.1"/>
    </source>
</evidence>
<gene>
    <name evidence="1" type="ORF">SAMN05444278_10555</name>
</gene>
<proteinExistence type="predicted"/>
<reference evidence="1 2" key="1">
    <citation type="submission" date="2016-11" db="EMBL/GenBank/DDBJ databases">
        <authorList>
            <person name="Jaros S."/>
            <person name="Januszkiewicz K."/>
            <person name="Wedrychowicz H."/>
        </authorList>
    </citation>
    <scope>NUCLEOTIDE SEQUENCE [LARGE SCALE GENOMIC DNA]</scope>
    <source>
        <strain evidence="1 2">DSM 25661</strain>
    </source>
</reference>
<accession>A0A1M4W3I2</accession>
<sequence length="112" mass="12784">MQVNQHPTQEAVEVVPTEEQLSAIATNLAKTYNETKLHLIVNLINFESDLQINDLLNFLKLSNHYKSNKKSFVLVAPQIDVHQIPEELAIVPTLNEAFDIIEMENIERDLGF</sequence>
<dbReference type="STRING" id="1155689.SAMN05444278_10555"/>
<dbReference type="RefSeq" id="WP_073192984.1">
    <property type="nucleotide sequence ID" value="NZ_FQTW01000005.1"/>
</dbReference>
<dbReference type="AlphaFoldDB" id="A0A1M4W3I2"/>
<dbReference type="Proteomes" id="UP000184462">
    <property type="component" value="Unassembled WGS sequence"/>
</dbReference>
<evidence type="ECO:0000313" key="2">
    <source>
        <dbReference type="Proteomes" id="UP000184462"/>
    </source>
</evidence>
<organism evidence="1 2">
    <name type="scientific">Psychroflexus salarius</name>
    <dbReference type="NCBI Taxonomy" id="1155689"/>
    <lineage>
        <taxon>Bacteria</taxon>
        <taxon>Pseudomonadati</taxon>
        <taxon>Bacteroidota</taxon>
        <taxon>Flavobacteriia</taxon>
        <taxon>Flavobacteriales</taxon>
        <taxon>Flavobacteriaceae</taxon>
        <taxon>Psychroflexus</taxon>
    </lineage>
</organism>